<dbReference type="Proteomes" id="UP000001027">
    <property type="component" value="Chromosome"/>
</dbReference>
<organism evidence="3 4">
    <name type="scientific">Bordetella bronchiseptica (strain ATCC BAA-588 / NCTC 13252 / RB50)</name>
    <name type="common">Alcaligenes bronchisepticus</name>
    <dbReference type="NCBI Taxonomy" id="257310"/>
    <lineage>
        <taxon>Bacteria</taxon>
        <taxon>Pseudomonadati</taxon>
        <taxon>Pseudomonadota</taxon>
        <taxon>Betaproteobacteria</taxon>
        <taxon>Burkholderiales</taxon>
        <taxon>Alcaligenaceae</taxon>
        <taxon>Bordetella</taxon>
    </lineage>
</organism>
<dbReference type="RefSeq" id="WP_010926723.1">
    <property type="nucleotide sequence ID" value="NC_002927.3"/>
</dbReference>
<dbReference type="AlphaFoldDB" id="A0A0H3LNS0"/>
<evidence type="ECO:0000256" key="1">
    <source>
        <dbReference type="SAM" id="Coils"/>
    </source>
</evidence>
<dbReference type="HOGENOM" id="CLU_015046_0_0_4"/>
<reference evidence="3 4" key="1">
    <citation type="journal article" date="2003" name="Nat. Genet.">
        <title>Comparative analysis of the genome sequences of Bordetella pertussis, Bordetella parapertussis and Bordetella bronchiseptica.</title>
        <authorList>
            <person name="Parkhill J."/>
            <person name="Sebaihia M."/>
            <person name="Preston A."/>
            <person name="Murphy L.D."/>
            <person name="Thomson N.R."/>
            <person name="Harris D.E."/>
            <person name="Holden M.T.G."/>
            <person name="Churcher C.M."/>
            <person name="Bentley S.D."/>
            <person name="Mungall K.L."/>
            <person name="Cerdeno-Tarraga A.-M."/>
            <person name="Temple L."/>
            <person name="James K.D."/>
            <person name="Harris B."/>
            <person name="Quail M.A."/>
            <person name="Achtman M."/>
            <person name="Atkin R."/>
            <person name="Baker S."/>
            <person name="Basham D."/>
            <person name="Bason N."/>
            <person name="Cherevach I."/>
            <person name="Chillingworth T."/>
            <person name="Collins M."/>
            <person name="Cronin A."/>
            <person name="Davis P."/>
            <person name="Doggett J."/>
            <person name="Feltwell T."/>
            <person name="Goble A."/>
            <person name="Hamlin N."/>
            <person name="Hauser H."/>
            <person name="Holroyd S."/>
            <person name="Jagels K."/>
            <person name="Leather S."/>
            <person name="Moule S."/>
            <person name="Norberczak H."/>
            <person name="O'Neil S."/>
            <person name="Ormond D."/>
            <person name="Price C."/>
            <person name="Rabbinowitsch E."/>
            <person name="Rutter S."/>
            <person name="Sanders M."/>
            <person name="Saunders D."/>
            <person name="Seeger K."/>
            <person name="Sharp S."/>
            <person name="Simmonds M."/>
            <person name="Skelton J."/>
            <person name="Squares R."/>
            <person name="Squares S."/>
            <person name="Stevens K."/>
            <person name="Unwin L."/>
            <person name="Whitehead S."/>
            <person name="Barrell B.G."/>
            <person name="Maskell D.J."/>
        </authorList>
    </citation>
    <scope>NUCLEOTIDE SEQUENCE [LARGE SCALE GENOMIC DNA]</scope>
    <source>
        <strain evidence="3 4">ATCC BAA-588 / NCTC 13252 / RB50</strain>
    </source>
</reference>
<keyword evidence="1" id="KW-0175">Coiled coil</keyword>
<feature type="coiled-coil region" evidence="1">
    <location>
        <begin position="712"/>
        <end position="739"/>
    </location>
</feature>
<sequence length="881" mass="96732">MKLRRIALEAFRKFRQPVALEDLDGGLNIIVGPNEAGKSTFVAALRAAFLERYATNKPLADLAPWDMPDARPSVTVDFTHDGHAYSLRKQFLHRARCELLIDGGAQRHEGEEAENLLARLLGYEFAGRGLSRPEHAGVPGLLWIQQGEGQTLLAPAGHAGMHVRAALTEVSGELAATDGDRLFERVAAERAALLDARGGRPKGAYKEAEEAWARAREQCETLAAAKRQVDDDVDRLARLRAEYERAQREQPWQAMAERAAQARQRLEGIARERQALEQLQRELAQAGETLALLAEQVGRDQHDAEALAQLRNDAQAAQQAMEPARAALERVQAGQGELAAQVAHWRERLAGAQAGAERGDLAEQLARLQADAQRQQQALQQAAELAAAVAGHQAQLAESAIDADTVARLREQERLLNELRAQQRAMATRLHHRLLPGKQVELDGVALAGDAQVLITSAARVRIDGVGELEILPGGRDLPALLDELRARGAERDALLGKLGVPDLAGAEARLAASEQARRDLDMARKALRIHAPDGVPALQAEQAEQAATARRRDQLQARLQALPPAAAGDMPPLAEIQQALRAAEQAAEHGARATVAARTELDAQAARAQLLQAQWQARQQDYAGEQRSAQRAQRGLRLVEARALRDSLARRAKEAGAALAAHQPELVEQDLQRYERSAALEREAQHRRHGELLQLQGRLEQAGAQGLGEQLLLAEADLQRLARRRAEYMERAEALDLLWRLLDEHRTAATQRLLEPLARRLQHYLALLFPGAQWRLDETLMPVALRRDGLEDGLEALSFGTREQLGVLARLAYADLLAQAGRPALLVLDDALVHADDARRDLIKRALFDAASRHQVLLFTCHAEAWRDMGVPLRELPSGG</sequence>
<dbReference type="SUPFAM" id="SSF52540">
    <property type="entry name" value="P-loop containing nucleoside triphosphate hydrolases"/>
    <property type="match status" value="1"/>
</dbReference>
<dbReference type="GO" id="GO:0006302">
    <property type="term" value="P:double-strand break repair"/>
    <property type="evidence" value="ECO:0007669"/>
    <property type="project" value="InterPro"/>
</dbReference>
<dbReference type="InterPro" id="IPR038729">
    <property type="entry name" value="Rad50/SbcC_AAA"/>
</dbReference>
<feature type="coiled-coil region" evidence="1">
    <location>
        <begin position="358"/>
        <end position="385"/>
    </location>
</feature>
<dbReference type="KEGG" id="bbr:BB3047"/>
<dbReference type="eggNOG" id="COG0419">
    <property type="taxonomic scope" value="Bacteria"/>
</dbReference>
<name>A0A0H3LNS0_BORBR</name>
<evidence type="ECO:0000313" key="4">
    <source>
        <dbReference type="Proteomes" id="UP000001027"/>
    </source>
</evidence>
<dbReference type="InterPro" id="IPR027417">
    <property type="entry name" value="P-loop_NTPase"/>
</dbReference>
<evidence type="ECO:0000313" key="3">
    <source>
        <dbReference type="EMBL" id="CAE33539.1"/>
    </source>
</evidence>
<proteinExistence type="predicted"/>
<dbReference type="Pfam" id="PF13476">
    <property type="entry name" value="AAA_23"/>
    <property type="match status" value="1"/>
</dbReference>
<protein>
    <submittedName>
        <fullName evidence="3">GTP-binding protein</fullName>
    </submittedName>
</protein>
<dbReference type="PANTHER" id="PTHR41259">
    <property type="entry name" value="DOUBLE-STRAND BREAK REPAIR RAD50 ATPASE, PUTATIVE-RELATED"/>
    <property type="match status" value="1"/>
</dbReference>
<accession>A0A0H3LNS0</accession>
<dbReference type="Gene3D" id="3.40.50.300">
    <property type="entry name" value="P-loop containing nucleotide triphosphate hydrolases"/>
    <property type="match status" value="2"/>
</dbReference>
<evidence type="ECO:0000259" key="2">
    <source>
        <dbReference type="Pfam" id="PF13476"/>
    </source>
</evidence>
<dbReference type="PANTHER" id="PTHR41259:SF1">
    <property type="entry name" value="DOUBLE-STRAND BREAK REPAIR RAD50 ATPASE, PUTATIVE-RELATED"/>
    <property type="match status" value="1"/>
</dbReference>
<dbReference type="GO" id="GO:0016887">
    <property type="term" value="F:ATP hydrolysis activity"/>
    <property type="evidence" value="ECO:0007669"/>
    <property type="project" value="InterPro"/>
</dbReference>
<feature type="domain" description="Rad50/SbcC-type AAA" evidence="2">
    <location>
        <begin position="5"/>
        <end position="57"/>
    </location>
</feature>
<dbReference type="EMBL" id="BX640446">
    <property type="protein sequence ID" value="CAE33539.1"/>
    <property type="molecule type" value="Genomic_DNA"/>
</dbReference>
<gene>
    <name evidence="3" type="ordered locus">BB3047</name>
</gene>
<feature type="coiled-coil region" evidence="1">
    <location>
        <begin position="205"/>
        <end position="327"/>
    </location>
</feature>